<sequence>MKKGFFKPVLMLLILIFAAVATVQAGSPQPEEGKTAILLVTFGTTFSEAQAAFDNIEAEIKTAFADTTIQWAYTSKMIREKMAQQGKTAHSPSQALEEMAKQGFTKIFVQSLHTIAGYEYHDLVKTIRKFEHQSVGVKKITITGPLLAGPEDMAKTARVIRETIPEDRTSDEAVVLLGHGTHHPSNAAYPALMWRLQRDDKNIFIGTVEGFPGSEEILEQLEKNNISTAWLMPFMSVAGDHARNDMAGDSDDSWKSVFEAAGIECKPVLKGFAEYDPFVDIWVSQLQTAMDQ</sequence>
<feature type="binding site" evidence="2">
    <location>
        <position position="179"/>
    </location>
    <ligand>
        <name>Co(2+)</name>
        <dbReference type="ChEBI" id="CHEBI:48828"/>
    </ligand>
</feature>
<proteinExistence type="predicted"/>
<feature type="chain" id="PRO_5030757720" evidence="3">
    <location>
        <begin position="26"/>
        <end position="292"/>
    </location>
</feature>
<dbReference type="SUPFAM" id="SSF53800">
    <property type="entry name" value="Chelatase"/>
    <property type="match status" value="1"/>
</dbReference>
<gene>
    <name evidence="4" type="ORF">HNR65_001873</name>
</gene>
<keyword evidence="2" id="KW-0170">Cobalt</keyword>
<dbReference type="InterPro" id="IPR010388">
    <property type="entry name" value="Anaerobic_Co-chelatase"/>
</dbReference>
<feature type="active site" description="Proton acceptor" evidence="1">
    <location>
        <position position="179"/>
    </location>
</feature>
<comment type="caution">
    <text evidence="4">The sequence shown here is derived from an EMBL/GenBank/DDBJ whole genome shotgun (WGS) entry which is preliminary data.</text>
</comment>
<feature type="signal peptide" evidence="3">
    <location>
        <begin position="1"/>
        <end position="25"/>
    </location>
</feature>
<keyword evidence="3" id="KW-0732">Signal</keyword>
<accession>A0A7W0C9B2</accession>
<dbReference type="Proteomes" id="UP000525298">
    <property type="component" value="Unassembled WGS sequence"/>
</dbReference>
<name>A0A7W0C9B2_9BACT</name>
<keyword evidence="2" id="KW-0479">Metal-binding</keyword>
<dbReference type="Pfam" id="PF06180">
    <property type="entry name" value="CbiK"/>
    <property type="match status" value="1"/>
</dbReference>
<evidence type="ECO:0000313" key="5">
    <source>
        <dbReference type="Proteomes" id="UP000525298"/>
    </source>
</evidence>
<dbReference type="GO" id="GO:0019251">
    <property type="term" value="P:anaerobic cobalamin biosynthetic process"/>
    <property type="evidence" value="ECO:0007669"/>
    <property type="project" value="InterPro"/>
</dbReference>
<feature type="binding site" evidence="2">
    <location>
        <position position="209"/>
    </location>
    <ligand>
        <name>Co(2+)</name>
        <dbReference type="ChEBI" id="CHEBI:48828"/>
    </ligand>
</feature>
<dbReference type="AlphaFoldDB" id="A0A7W0C9B2"/>
<evidence type="ECO:0000256" key="3">
    <source>
        <dbReference type="SAM" id="SignalP"/>
    </source>
</evidence>
<reference evidence="4 5" key="1">
    <citation type="submission" date="2020-07" db="EMBL/GenBank/DDBJ databases">
        <title>Genomic Encyclopedia of Type Strains, Phase IV (KMG-IV): sequencing the most valuable type-strain genomes for metagenomic binning, comparative biology and taxonomic classification.</title>
        <authorList>
            <person name="Goeker M."/>
        </authorList>
    </citation>
    <scope>NUCLEOTIDE SEQUENCE [LARGE SCALE GENOMIC DNA]</scope>
    <source>
        <strain evidence="4 5">DSM 17721</strain>
    </source>
</reference>
<dbReference type="GO" id="GO:0046872">
    <property type="term" value="F:metal ion binding"/>
    <property type="evidence" value="ECO:0007669"/>
    <property type="project" value="UniProtKB-KW"/>
</dbReference>
<organism evidence="4 5">
    <name type="scientific">Desulfosalsimonas propionicica</name>
    <dbReference type="NCBI Taxonomy" id="332175"/>
    <lineage>
        <taxon>Bacteria</taxon>
        <taxon>Pseudomonadati</taxon>
        <taxon>Thermodesulfobacteriota</taxon>
        <taxon>Desulfobacteria</taxon>
        <taxon>Desulfobacterales</taxon>
        <taxon>Desulfosalsimonadaceae</taxon>
        <taxon>Desulfosalsimonas</taxon>
    </lineage>
</organism>
<dbReference type="RefSeq" id="WP_181551197.1">
    <property type="nucleotide sequence ID" value="NZ_JACDUS010000004.1"/>
</dbReference>
<dbReference type="PIRSF" id="PIRSF033579">
    <property type="entry name" value="Anaer_Co_chel"/>
    <property type="match status" value="1"/>
</dbReference>
<dbReference type="EC" id="4.99.1.3" evidence="4"/>
<dbReference type="CDD" id="cd03412">
    <property type="entry name" value="CbiK_N"/>
    <property type="match status" value="1"/>
</dbReference>
<feature type="binding site" evidence="2">
    <location>
        <position position="241"/>
    </location>
    <ligand>
        <name>Co(2+)</name>
        <dbReference type="ChEBI" id="CHEBI:48828"/>
    </ligand>
</feature>
<keyword evidence="4" id="KW-0456">Lyase</keyword>
<keyword evidence="5" id="KW-1185">Reference proteome</keyword>
<dbReference type="EMBL" id="JACDUS010000004">
    <property type="protein sequence ID" value="MBA2881546.1"/>
    <property type="molecule type" value="Genomic_DNA"/>
</dbReference>
<dbReference type="GO" id="GO:0016852">
    <property type="term" value="F:sirohydrochlorin cobaltochelatase activity"/>
    <property type="evidence" value="ECO:0007669"/>
    <property type="project" value="UniProtKB-EC"/>
</dbReference>
<dbReference type="CDD" id="cd03413">
    <property type="entry name" value="CbiK_C"/>
    <property type="match status" value="1"/>
</dbReference>
<evidence type="ECO:0000313" key="4">
    <source>
        <dbReference type="EMBL" id="MBA2881546.1"/>
    </source>
</evidence>
<evidence type="ECO:0000256" key="1">
    <source>
        <dbReference type="PIRSR" id="PIRSR033579-1"/>
    </source>
</evidence>
<dbReference type="Gene3D" id="3.40.50.1400">
    <property type="match status" value="2"/>
</dbReference>
<evidence type="ECO:0000256" key="2">
    <source>
        <dbReference type="PIRSR" id="PIRSR033579-3"/>
    </source>
</evidence>
<protein>
    <submittedName>
        <fullName evidence="4">Sirohydrochlorin cobaltochelatase</fullName>
        <ecNumber evidence="4">4.99.1.3</ecNumber>
    </submittedName>
</protein>